<dbReference type="EMBL" id="VRLW01000002">
    <property type="protein sequence ID" value="KAA1257348.1"/>
    <property type="molecule type" value="Genomic_DNA"/>
</dbReference>
<dbReference type="Proteomes" id="UP000322699">
    <property type="component" value="Unassembled WGS sequence"/>
</dbReference>
<evidence type="ECO:0000256" key="1">
    <source>
        <dbReference type="SAM" id="SignalP"/>
    </source>
</evidence>
<accession>A0A5B1C894</accession>
<proteinExistence type="predicted"/>
<keyword evidence="3" id="KW-1185">Reference proteome</keyword>
<evidence type="ECO:0000313" key="3">
    <source>
        <dbReference type="Proteomes" id="UP000322699"/>
    </source>
</evidence>
<dbReference type="RefSeq" id="WP_068267539.1">
    <property type="nucleotide sequence ID" value="NZ_LWSK01000219.1"/>
</dbReference>
<keyword evidence="1" id="KW-0732">Signal</keyword>
<gene>
    <name evidence="2" type="ORF">LF1_51970</name>
</gene>
<reference evidence="2 3" key="1">
    <citation type="submission" date="2019-08" db="EMBL/GenBank/DDBJ databases">
        <title>Deep-cultivation of Planctomycetes and their phenomic and genomic characterization uncovers novel biology.</title>
        <authorList>
            <person name="Wiegand S."/>
            <person name="Jogler M."/>
            <person name="Boedeker C."/>
            <person name="Pinto D."/>
            <person name="Vollmers J."/>
            <person name="Rivas-Marin E."/>
            <person name="Kohn T."/>
            <person name="Peeters S.H."/>
            <person name="Heuer A."/>
            <person name="Rast P."/>
            <person name="Oberbeckmann S."/>
            <person name="Bunk B."/>
            <person name="Jeske O."/>
            <person name="Meyerdierks A."/>
            <person name="Storesund J.E."/>
            <person name="Kallscheuer N."/>
            <person name="Luecker S."/>
            <person name="Lage O.M."/>
            <person name="Pohl T."/>
            <person name="Merkel B.J."/>
            <person name="Hornburger P."/>
            <person name="Mueller R.-W."/>
            <person name="Bruemmer F."/>
            <person name="Labrenz M."/>
            <person name="Spormann A.M."/>
            <person name="Op Den Camp H."/>
            <person name="Overmann J."/>
            <person name="Amann R."/>
            <person name="Jetten M.S.M."/>
            <person name="Mascher T."/>
            <person name="Medema M.H."/>
            <person name="Devos D.P."/>
            <person name="Kaster A.-K."/>
            <person name="Ovreas L."/>
            <person name="Rohde M."/>
            <person name="Galperin M.Y."/>
            <person name="Jogler C."/>
        </authorList>
    </citation>
    <scope>NUCLEOTIDE SEQUENCE [LARGE SCALE GENOMIC DNA]</scope>
    <source>
        <strain evidence="2 3">LF1</strain>
    </source>
</reference>
<feature type="chain" id="PRO_5023024233" evidence="1">
    <location>
        <begin position="19"/>
        <end position="166"/>
    </location>
</feature>
<feature type="signal peptide" evidence="1">
    <location>
        <begin position="1"/>
        <end position="18"/>
    </location>
</feature>
<protein>
    <submittedName>
        <fullName evidence="2">Uncharacterized protein</fullName>
    </submittedName>
</protein>
<dbReference type="OrthoDB" id="279104at2"/>
<evidence type="ECO:0000313" key="2">
    <source>
        <dbReference type="EMBL" id="KAA1257348.1"/>
    </source>
</evidence>
<comment type="caution">
    <text evidence="2">The sequence shown here is derived from an EMBL/GenBank/DDBJ whole genome shotgun (WGS) entry which is preliminary data.</text>
</comment>
<sequence length="166" mass="18308" precursor="true">MQHTLLILGLLICNACYAADALPRTVIYLLDPRNATHTDNTMATEYENARTDVMATRTLTASEAKIIERIMDADLIETTPPFCGHRPGWAIRTYSGDKVTRTVTICGLCRTWATGGTAHGLRNKRILKFLASILPLPDVWRNVKTGFDIGDAEDGPFFTLKPENGG</sequence>
<organism evidence="2 3">
    <name type="scientific">Rubripirellula obstinata</name>
    <dbReference type="NCBI Taxonomy" id="406547"/>
    <lineage>
        <taxon>Bacteria</taxon>
        <taxon>Pseudomonadati</taxon>
        <taxon>Planctomycetota</taxon>
        <taxon>Planctomycetia</taxon>
        <taxon>Pirellulales</taxon>
        <taxon>Pirellulaceae</taxon>
        <taxon>Rubripirellula</taxon>
    </lineage>
</organism>
<dbReference type="AlphaFoldDB" id="A0A5B1C894"/>
<name>A0A5B1C894_9BACT</name>